<dbReference type="FunFam" id="3.40.1810.10:FF:000006">
    <property type="entry name" value="Agamous-like MADS-box protein AGL62"/>
    <property type="match status" value="1"/>
</dbReference>
<dbReference type="GO" id="GO:0005634">
    <property type="term" value="C:nucleus"/>
    <property type="evidence" value="ECO:0007669"/>
    <property type="project" value="UniProtKB-SubCell"/>
</dbReference>
<accession>A0AB40CNJ2</accession>
<dbReference type="GO" id="GO:0045893">
    <property type="term" value="P:positive regulation of DNA-templated transcription"/>
    <property type="evidence" value="ECO:0007669"/>
    <property type="project" value="UniProtKB-ARBA"/>
</dbReference>
<keyword evidence="5" id="KW-0539">Nucleus</keyword>
<dbReference type="PRINTS" id="PR00404">
    <property type="entry name" value="MADSDOMAIN"/>
</dbReference>
<dbReference type="SMART" id="SM00432">
    <property type="entry name" value="MADS"/>
    <property type="match status" value="1"/>
</dbReference>
<reference evidence="8" key="1">
    <citation type="submission" date="2025-08" db="UniProtKB">
        <authorList>
            <consortium name="RefSeq"/>
        </authorList>
    </citation>
    <scope>IDENTIFICATION</scope>
</reference>
<dbReference type="GO" id="GO:0000978">
    <property type="term" value="F:RNA polymerase II cis-regulatory region sequence-specific DNA binding"/>
    <property type="evidence" value="ECO:0007669"/>
    <property type="project" value="TreeGrafter"/>
</dbReference>
<protein>
    <submittedName>
        <fullName evidence="8">Agamous-like MADS-box protein AGL29</fullName>
    </submittedName>
</protein>
<dbReference type="Pfam" id="PF00319">
    <property type="entry name" value="SRF-TF"/>
    <property type="match status" value="1"/>
</dbReference>
<dbReference type="InterPro" id="IPR036879">
    <property type="entry name" value="TF_MADSbox_sf"/>
</dbReference>
<proteinExistence type="predicted"/>
<keyword evidence="2" id="KW-0805">Transcription regulation</keyword>
<evidence type="ECO:0000259" key="6">
    <source>
        <dbReference type="PROSITE" id="PS50066"/>
    </source>
</evidence>
<keyword evidence="3" id="KW-0238">DNA-binding</keyword>
<sequence>MQPSSTKKTKGRQKIEIKKIESEDVCHVTFSKRRIGVFKKASDLSTLCGANIALVVHSPTGKPYSFGCPDVEEVINRYFIGVTMDDVLGLTQGQGGHPTLLKELNEKFMEESKRIDDGKAKKVMVEGAKKELGNEKFILAMSSDMEELPLYELEGLEADLEKIKMRLDASARELLMNVNPLDIIGTYNQDLAMAPFAGSGANPFEGNMGFGFFGQGNY</sequence>
<dbReference type="Proteomes" id="UP001515500">
    <property type="component" value="Chromosome 15"/>
</dbReference>
<dbReference type="GO" id="GO:0046983">
    <property type="term" value="F:protein dimerization activity"/>
    <property type="evidence" value="ECO:0007669"/>
    <property type="project" value="InterPro"/>
</dbReference>
<evidence type="ECO:0000313" key="8">
    <source>
        <dbReference type="RefSeq" id="XP_039140934.1"/>
    </source>
</evidence>
<dbReference type="Gene3D" id="3.40.1810.10">
    <property type="entry name" value="Transcription factor, MADS-box"/>
    <property type="match status" value="1"/>
</dbReference>
<keyword evidence="4" id="KW-0804">Transcription</keyword>
<dbReference type="SUPFAM" id="SSF55455">
    <property type="entry name" value="SRF-like"/>
    <property type="match status" value="1"/>
</dbReference>
<dbReference type="PANTHER" id="PTHR11945:SF534">
    <property type="entry name" value="MYOCYTE-SPECIFIC ENHANCER FACTOR 2"/>
    <property type="match status" value="1"/>
</dbReference>
<dbReference type="PROSITE" id="PS50066">
    <property type="entry name" value="MADS_BOX_2"/>
    <property type="match status" value="1"/>
</dbReference>
<dbReference type="RefSeq" id="XP_039140934.1">
    <property type="nucleotide sequence ID" value="XM_039285000.1"/>
</dbReference>
<organism evidence="7 8">
    <name type="scientific">Dioscorea cayennensis subsp. rotundata</name>
    <name type="common">White Guinea yam</name>
    <name type="synonym">Dioscorea rotundata</name>
    <dbReference type="NCBI Taxonomy" id="55577"/>
    <lineage>
        <taxon>Eukaryota</taxon>
        <taxon>Viridiplantae</taxon>
        <taxon>Streptophyta</taxon>
        <taxon>Embryophyta</taxon>
        <taxon>Tracheophyta</taxon>
        <taxon>Spermatophyta</taxon>
        <taxon>Magnoliopsida</taxon>
        <taxon>Liliopsida</taxon>
        <taxon>Dioscoreales</taxon>
        <taxon>Dioscoreaceae</taxon>
        <taxon>Dioscorea</taxon>
    </lineage>
</organism>
<evidence type="ECO:0000256" key="4">
    <source>
        <dbReference type="ARBA" id="ARBA00023163"/>
    </source>
</evidence>
<gene>
    <name evidence="8" type="primary">LOC120278091</name>
</gene>
<evidence type="ECO:0000313" key="7">
    <source>
        <dbReference type="Proteomes" id="UP001515500"/>
    </source>
</evidence>
<dbReference type="GeneID" id="120278091"/>
<dbReference type="InterPro" id="IPR002100">
    <property type="entry name" value="TF_MADSbox"/>
</dbReference>
<evidence type="ECO:0000256" key="5">
    <source>
        <dbReference type="ARBA" id="ARBA00023242"/>
    </source>
</evidence>
<evidence type="ECO:0000256" key="2">
    <source>
        <dbReference type="ARBA" id="ARBA00023015"/>
    </source>
</evidence>
<dbReference type="PANTHER" id="PTHR11945">
    <property type="entry name" value="MADS BOX PROTEIN"/>
    <property type="match status" value="1"/>
</dbReference>
<name>A0AB40CNJ2_DIOCR</name>
<evidence type="ECO:0000256" key="3">
    <source>
        <dbReference type="ARBA" id="ARBA00023125"/>
    </source>
</evidence>
<evidence type="ECO:0000256" key="1">
    <source>
        <dbReference type="ARBA" id="ARBA00004123"/>
    </source>
</evidence>
<dbReference type="AlphaFoldDB" id="A0AB40CNJ2"/>
<comment type="subcellular location">
    <subcellularLocation>
        <location evidence="1">Nucleus</location>
    </subcellularLocation>
</comment>
<dbReference type="GO" id="GO:0000981">
    <property type="term" value="F:DNA-binding transcription factor activity, RNA polymerase II-specific"/>
    <property type="evidence" value="ECO:0007669"/>
    <property type="project" value="TreeGrafter"/>
</dbReference>
<feature type="domain" description="MADS-box" evidence="6">
    <location>
        <begin position="10"/>
        <end position="70"/>
    </location>
</feature>
<keyword evidence="7" id="KW-1185">Reference proteome</keyword>